<name>A0A837CA10_9BRAD</name>
<protein>
    <submittedName>
        <fullName evidence="1">Uncharacterized protein</fullName>
    </submittedName>
</protein>
<dbReference type="EMBL" id="ADOU02000006">
    <property type="protein sequence ID" value="KGJ66100.1"/>
    <property type="molecule type" value="Genomic_DNA"/>
</dbReference>
<proteinExistence type="predicted"/>
<accession>A0A837CA10</accession>
<reference evidence="1 2" key="1">
    <citation type="journal article" date="2014" name="BMC Genomics">
        <title>Comparative genomics of Bradyrhizobium japonicum CPAC 15 and Bradyrhizobium diazoefficiens CPAC 7: elite model strains for understanding symbiotic performance with soybean.</title>
        <authorList>
            <person name="Siqueira A.F."/>
            <person name="Ormeno-Orrillo E."/>
            <person name="Souza R.C."/>
            <person name="Rodrigues E.P."/>
            <person name="Almeida L.G."/>
            <person name="Barcellos F.G."/>
            <person name="Batista J.S."/>
            <person name="Nakatami A.S."/>
            <person name="Martinez-Romero E."/>
            <person name="Vasconcelos A.T."/>
            <person name="Hungria M."/>
        </authorList>
    </citation>
    <scope>NUCLEOTIDE SEQUENCE [LARGE SCALE GENOMIC DNA]</scope>
    <source>
        <strain evidence="1 2">SEMIA 5080</strain>
    </source>
</reference>
<organism evidence="1 2">
    <name type="scientific">Bradyrhizobium diazoefficiens SEMIA 5080</name>
    <dbReference type="NCBI Taxonomy" id="754504"/>
    <lineage>
        <taxon>Bacteria</taxon>
        <taxon>Pseudomonadati</taxon>
        <taxon>Pseudomonadota</taxon>
        <taxon>Alphaproteobacteria</taxon>
        <taxon>Hyphomicrobiales</taxon>
        <taxon>Nitrobacteraceae</taxon>
        <taxon>Bradyrhizobium</taxon>
    </lineage>
</organism>
<evidence type="ECO:0000313" key="1">
    <source>
        <dbReference type="EMBL" id="KGJ66100.1"/>
    </source>
</evidence>
<dbReference type="AlphaFoldDB" id="A0A837CA10"/>
<sequence>MRIEPRAAAAPSAAASLCRSFTLADGASRAFLFSKDDQSHCSLQPAGDGSPIAQLQHRRTLGKRRKPFQTATLPLRPELLHDVKLRQFSG</sequence>
<gene>
    <name evidence="1" type="ORF">BJA5080_08311</name>
</gene>
<evidence type="ECO:0000313" key="2">
    <source>
        <dbReference type="Proteomes" id="UP000024900"/>
    </source>
</evidence>
<dbReference type="Proteomes" id="UP000024900">
    <property type="component" value="Unassembled WGS sequence"/>
</dbReference>
<comment type="caution">
    <text evidence="1">The sequence shown here is derived from an EMBL/GenBank/DDBJ whole genome shotgun (WGS) entry which is preliminary data.</text>
</comment>